<gene>
    <name evidence="5" type="ORF">BOW51_05935</name>
</gene>
<feature type="binding site" evidence="3">
    <location>
        <position position="58"/>
    </location>
    <ligand>
        <name>Mg(2+)</name>
        <dbReference type="ChEBI" id="CHEBI:18420"/>
    </ligand>
</feature>
<feature type="binding site" evidence="3">
    <location>
        <position position="54"/>
    </location>
    <ligand>
        <name>Mg(2+)</name>
        <dbReference type="ChEBI" id="CHEBI:18420"/>
    </ligand>
</feature>
<dbReference type="GO" id="GO:0046872">
    <property type="term" value="F:metal ion binding"/>
    <property type="evidence" value="ECO:0007669"/>
    <property type="project" value="UniProtKB-KW"/>
</dbReference>
<dbReference type="CDD" id="cd04664">
    <property type="entry name" value="NUDIX_DHNTPase_like"/>
    <property type="match status" value="1"/>
</dbReference>
<dbReference type="PANTHER" id="PTHR43736">
    <property type="entry name" value="ADP-RIBOSE PYROPHOSPHATASE"/>
    <property type="match status" value="1"/>
</dbReference>
<dbReference type="InterPro" id="IPR020084">
    <property type="entry name" value="NUDIX_hydrolase_CS"/>
</dbReference>
<dbReference type="InterPro" id="IPR000086">
    <property type="entry name" value="NUDIX_hydrolase_dom"/>
</dbReference>
<evidence type="ECO:0000256" key="1">
    <source>
        <dbReference type="ARBA" id="ARBA00022801"/>
    </source>
</evidence>
<dbReference type="Proteomes" id="UP000190896">
    <property type="component" value="Unassembled WGS sequence"/>
</dbReference>
<evidence type="ECO:0000313" key="5">
    <source>
        <dbReference type="EMBL" id="OOZ36688.1"/>
    </source>
</evidence>
<comment type="cofactor">
    <cofactor evidence="3">
        <name>Mg(2+)</name>
        <dbReference type="ChEBI" id="CHEBI:18420"/>
    </cofactor>
    <text evidence="3">Binds 1 Mg(2+) ion per subunit.</text>
</comment>
<proteinExistence type="predicted"/>
<dbReference type="NCBIfam" id="NF006961">
    <property type="entry name" value="PRK09438.1"/>
    <property type="match status" value="1"/>
</dbReference>
<dbReference type="AlphaFoldDB" id="A0A1T2KUY8"/>
<dbReference type="GO" id="GO:0046656">
    <property type="term" value="P:folic acid biosynthetic process"/>
    <property type="evidence" value="ECO:0007669"/>
    <property type="project" value="InterPro"/>
</dbReference>
<dbReference type="Pfam" id="PF00293">
    <property type="entry name" value="NUDIX"/>
    <property type="match status" value="1"/>
</dbReference>
<keyword evidence="1" id="KW-0378">Hydrolase</keyword>
<dbReference type="SUPFAM" id="SSF55811">
    <property type="entry name" value="Nudix"/>
    <property type="match status" value="1"/>
</dbReference>
<organism evidence="5 6">
    <name type="scientific">Solemya velesiana gill symbiont</name>
    <dbReference type="NCBI Taxonomy" id="1918948"/>
    <lineage>
        <taxon>Bacteria</taxon>
        <taxon>Pseudomonadati</taxon>
        <taxon>Pseudomonadota</taxon>
        <taxon>Gammaproteobacteria</taxon>
        <taxon>sulfur-oxidizing symbionts</taxon>
    </lineage>
</organism>
<dbReference type="Gene3D" id="3.90.79.10">
    <property type="entry name" value="Nucleoside Triphosphate Pyrophosphohydrolase"/>
    <property type="match status" value="1"/>
</dbReference>
<dbReference type="PANTHER" id="PTHR43736:SF1">
    <property type="entry name" value="DIHYDRONEOPTERIN TRIPHOSPHATE DIPHOSPHATASE"/>
    <property type="match status" value="1"/>
</dbReference>
<reference evidence="5 6" key="1">
    <citation type="submission" date="2016-11" db="EMBL/GenBank/DDBJ databases">
        <title>Mixed transmission modes and dynamic genome evolution in an obligate animal-bacterial symbiosis.</title>
        <authorList>
            <person name="Russell S.L."/>
            <person name="Corbett-Detig R.B."/>
            <person name="Cavanaugh C.M."/>
        </authorList>
    </citation>
    <scope>NUCLEOTIDE SEQUENCE [LARGE SCALE GENOMIC DNA]</scope>
    <source>
        <strain evidence="5">Se-Cadez</strain>
    </source>
</reference>
<feature type="binding site" evidence="2">
    <location>
        <position position="6"/>
    </location>
    <ligand>
        <name>substrate</name>
    </ligand>
</feature>
<protein>
    <submittedName>
        <fullName evidence="5">Dihydroneopterin triphosphate diphosphatase</fullName>
    </submittedName>
</protein>
<dbReference type="PROSITE" id="PS51462">
    <property type="entry name" value="NUDIX"/>
    <property type="match status" value="1"/>
</dbReference>
<dbReference type="EMBL" id="MPRJ01000029">
    <property type="protein sequence ID" value="OOZ36688.1"/>
    <property type="molecule type" value="Genomic_DNA"/>
</dbReference>
<dbReference type="OrthoDB" id="7066556at2"/>
<evidence type="ECO:0000256" key="2">
    <source>
        <dbReference type="PIRSR" id="PIRSR603564-1"/>
    </source>
</evidence>
<keyword evidence="6" id="KW-1185">Reference proteome</keyword>
<dbReference type="GO" id="GO:0008828">
    <property type="term" value="F:dATP diphosphatase activity"/>
    <property type="evidence" value="ECO:0007669"/>
    <property type="project" value="InterPro"/>
</dbReference>
<evidence type="ECO:0000313" key="6">
    <source>
        <dbReference type="Proteomes" id="UP000190896"/>
    </source>
</evidence>
<dbReference type="PRINTS" id="PR01404">
    <property type="entry name" value="NPPPHYDRLASE"/>
</dbReference>
<evidence type="ECO:0000259" key="4">
    <source>
        <dbReference type="PROSITE" id="PS51462"/>
    </source>
</evidence>
<evidence type="ECO:0000256" key="3">
    <source>
        <dbReference type="PIRSR" id="PIRSR603564-2"/>
    </source>
</evidence>
<feature type="binding site" evidence="2">
    <location>
        <position position="38"/>
    </location>
    <ligand>
        <name>substrate</name>
    </ligand>
</feature>
<keyword evidence="3" id="KW-0460">Magnesium</keyword>
<sequence>MREIYKRPESVLVVVYPMRGEVLMFRRTRPKHWWQSVTGSLEWGESPGRAAERELFEETGLHGAGHLVDCHHCERFPIIHSWRKRYAPGAHYNREHWFKLQLPGRRIIKLNADEHSELPWLPIPQAARLATSWTNRDAMLSLITAG</sequence>
<feature type="binding site" evidence="3">
    <location>
        <position position="114"/>
    </location>
    <ligand>
        <name>Mg(2+)</name>
        <dbReference type="ChEBI" id="CHEBI:18420"/>
    </ligand>
</feature>
<dbReference type="InterPro" id="IPR003564">
    <property type="entry name" value="DHNTPase"/>
</dbReference>
<keyword evidence="3" id="KW-0479">Metal-binding</keyword>
<accession>A0A1T2KUY8</accession>
<comment type="caution">
    <text evidence="5">The sequence shown here is derived from an EMBL/GenBank/DDBJ whole genome shotgun (WGS) entry which is preliminary data.</text>
</comment>
<feature type="domain" description="Nudix hydrolase" evidence="4">
    <location>
        <begin position="4"/>
        <end position="143"/>
    </location>
</feature>
<dbReference type="PROSITE" id="PS00893">
    <property type="entry name" value="NUDIX_BOX"/>
    <property type="match status" value="1"/>
</dbReference>
<feature type="binding site" evidence="2">
    <location>
        <position position="27"/>
    </location>
    <ligand>
        <name>substrate</name>
    </ligand>
</feature>
<dbReference type="GO" id="GO:0019177">
    <property type="term" value="F:dihydroneopterin triphosphate pyrophosphohydrolase activity"/>
    <property type="evidence" value="ECO:0007669"/>
    <property type="project" value="InterPro"/>
</dbReference>
<name>A0A1T2KUY8_9GAMM</name>
<dbReference type="RefSeq" id="WP_078486731.1">
    <property type="nucleotide sequence ID" value="NZ_MPRJ01000029.1"/>
</dbReference>
<feature type="binding site" evidence="2">
    <location>
        <position position="132"/>
    </location>
    <ligand>
        <name>substrate</name>
    </ligand>
</feature>
<dbReference type="InterPro" id="IPR015797">
    <property type="entry name" value="NUDIX_hydrolase-like_dom_sf"/>
</dbReference>